<evidence type="ECO:0000256" key="9">
    <source>
        <dbReference type="SAM" id="Phobius"/>
    </source>
</evidence>
<protein>
    <recommendedName>
        <fullName evidence="4">guanosine-diphosphatase</fullName>
        <ecNumber evidence="4">3.6.1.42</ecNumber>
    </recommendedName>
</protein>
<evidence type="ECO:0000256" key="2">
    <source>
        <dbReference type="ARBA" id="ARBA00022801"/>
    </source>
</evidence>
<comment type="function">
    <text evidence="3">After transfer of sugars to endogenous macromolecular acceptors, the enzyme converts nucleoside diphosphates to nucleoside monophosphates which in turn exit the Golgi lumen in a coupled antiporter reaction, allowing entry of additional nucleotide sugar from the cytosol.</text>
</comment>
<dbReference type="GO" id="GO:0045134">
    <property type="term" value="F:UDP phosphatase activity"/>
    <property type="evidence" value="ECO:0007669"/>
    <property type="project" value="TreeGrafter"/>
</dbReference>
<organism evidence="10 11">
    <name type="scientific">Podila minutissima</name>
    <dbReference type="NCBI Taxonomy" id="64525"/>
    <lineage>
        <taxon>Eukaryota</taxon>
        <taxon>Fungi</taxon>
        <taxon>Fungi incertae sedis</taxon>
        <taxon>Mucoromycota</taxon>
        <taxon>Mortierellomycotina</taxon>
        <taxon>Mortierellomycetes</taxon>
        <taxon>Mortierellales</taxon>
        <taxon>Mortierellaceae</taxon>
        <taxon>Podila</taxon>
    </lineage>
</organism>
<feature type="transmembrane region" description="Helical" evidence="9">
    <location>
        <begin position="162"/>
        <end position="182"/>
    </location>
</feature>
<keyword evidence="6" id="KW-0067">ATP-binding</keyword>
<dbReference type="Gene3D" id="3.30.420.40">
    <property type="match status" value="1"/>
</dbReference>
<dbReference type="InterPro" id="IPR000407">
    <property type="entry name" value="GDA1_CD39_NTPase"/>
</dbReference>
<keyword evidence="6" id="KW-0547">Nucleotide-binding</keyword>
<reference evidence="10" key="1">
    <citation type="journal article" date="2020" name="Fungal Divers.">
        <title>Resolving the Mortierellaceae phylogeny through synthesis of multi-gene phylogenetics and phylogenomics.</title>
        <authorList>
            <person name="Vandepol N."/>
            <person name="Liber J."/>
            <person name="Desiro A."/>
            <person name="Na H."/>
            <person name="Kennedy M."/>
            <person name="Barry K."/>
            <person name="Grigoriev I.V."/>
            <person name="Miller A.N."/>
            <person name="O'Donnell K."/>
            <person name="Stajich J.E."/>
            <person name="Bonito G."/>
        </authorList>
    </citation>
    <scope>NUCLEOTIDE SEQUENCE</scope>
    <source>
        <strain evidence="10">NVP1</strain>
    </source>
</reference>
<feature type="compositionally biased region" description="Basic residues" evidence="8">
    <location>
        <begin position="90"/>
        <end position="103"/>
    </location>
</feature>
<proteinExistence type="inferred from homology"/>
<feature type="active site" description="Proton acceptor" evidence="5">
    <location>
        <position position="348"/>
    </location>
</feature>
<accession>A0A9P5VK02</accession>
<evidence type="ECO:0000256" key="7">
    <source>
        <dbReference type="RuleBase" id="RU003833"/>
    </source>
</evidence>
<dbReference type="PANTHER" id="PTHR11782">
    <property type="entry name" value="ADENOSINE/GUANOSINE DIPHOSPHATASE"/>
    <property type="match status" value="1"/>
</dbReference>
<keyword evidence="2 7" id="KW-0378">Hydrolase</keyword>
<feature type="binding site" evidence="6">
    <location>
        <begin position="379"/>
        <end position="383"/>
    </location>
    <ligand>
        <name>ATP</name>
        <dbReference type="ChEBI" id="CHEBI:30616"/>
    </ligand>
</feature>
<dbReference type="GO" id="GO:0016020">
    <property type="term" value="C:membrane"/>
    <property type="evidence" value="ECO:0007669"/>
    <property type="project" value="TreeGrafter"/>
</dbReference>
<dbReference type="Pfam" id="PF01150">
    <property type="entry name" value="GDA1_CD39"/>
    <property type="match status" value="1"/>
</dbReference>
<evidence type="ECO:0000256" key="8">
    <source>
        <dbReference type="SAM" id="MobiDB-lite"/>
    </source>
</evidence>
<feature type="compositionally biased region" description="Basic and acidic residues" evidence="8">
    <location>
        <begin position="1"/>
        <end position="12"/>
    </location>
</feature>
<evidence type="ECO:0000256" key="6">
    <source>
        <dbReference type="PIRSR" id="PIRSR600407-2"/>
    </source>
</evidence>
<dbReference type="GO" id="GO:0005524">
    <property type="term" value="F:ATP binding"/>
    <property type="evidence" value="ECO:0007669"/>
    <property type="project" value="UniProtKB-KW"/>
</dbReference>
<dbReference type="GO" id="GO:0004382">
    <property type="term" value="F:GDP phosphatase activity"/>
    <property type="evidence" value="ECO:0007669"/>
    <property type="project" value="UniProtKB-EC"/>
</dbReference>
<feature type="region of interest" description="Disordered" evidence="8">
    <location>
        <begin position="1"/>
        <end position="103"/>
    </location>
</feature>
<feature type="compositionally biased region" description="Low complexity" evidence="8">
    <location>
        <begin position="13"/>
        <end position="42"/>
    </location>
</feature>
<feature type="compositionally biased region" description="Low complexity" evidence="8">
    <location>
        <begin position="61"/>
        <end position="85"/>
    </location>
</feature>
<comment type="similarity">
    <text evidence="1 7">Belongs to the GDA1/CD39 NTPase family.</text>
</comment>
<keyword evidence="9" id="KW-0472">Membrane</keyword>
<name>A0A9P5VK02_9FUNG</name>
<evidence type="ECO:0000256" key="4">
    <source>
        <dbReference type="ARBA" id="ARBA00038903"/>
    </source>
</evidence>
<dbReference type="GO" id="GO:0005794">
    <property type="term" value="C:Golgi apparatus"/>
    <property type="evidence" value="ECO:0007669"/>
    <property type="project" value="TreeGrafter"/>
</dbReference>
<dbReference type="GO" id="GO:0009134">
    <property type="term" value="P:nucleoside diphosphate catabolic process"/>
    <property type="evidence" value="ECO:0007669"/>
    <property type="project" value="TreeGrafter"/>
</dbReference>
<comment type="caution">
    <text evidence="10">The sequence shown here is derived from an EMBL/GenBank/DDBJ whole genome shotgun (WGS) entry which is preliminary data.</text>
</comment>
<keyword evidence="9" id="KW-0812">Transmembrane</keyword>
<dbReference type="AlphaFoldDB" id="A0A9P5VK02"/>
<evidence type="ECO:0000313" key="11">
    <source>
        <dbReference type="Proteomes" id="UP000696485"/>
    </source>
</evidence>
<dbReference type="EC" id="3.6.1.42" evidence="4"/>
<dbReference type="GO" id="GO:0017111">
    <property type="term" value="F:ribonucleoside triphosphate phosphatase activity"/>
    <property type="evidence" value="ECO:0007669"/>
    <property type="project" value="TreeGrafter"/>
</dbReference>
<gene>
    <name evidence="10" type="primary">GDA1</name>
    <name evidence="10" type="ORF">BG006_007891</name>
</gene>
<dbReference type="PROSITE" id="PS01238">
    <property type="entry name" value="GDA1_CD39_NTPASE"/>
    <property type="match status" value="1"/>
</dbReference>
<dbReference type="PANTHER" id="PTHR11782:SF83">
    <property type="entry name" value="GUANOSINE-DIPHOSPHATASE"/>
    <property type="match status" value="1"/>
</dbReference>
<dbReference type="GO" id="GO:0006487">
    <property type="term" value="P:protein N-linked glycosylation"/>
    <property type="evidence" value="ECO:0007669"/>
    <property type="project" value="TreeGrafter"/>
</dbReference>
<dbReference type="Proteomes" id="UP000696485">
    <property type="component" value="Unassembled WGS sequence"/>
</dbReference>
<feature type="region of interest" description="Disordered" evidence="8">
    <location>
        <begin position="115"/>
        <end position="137"/>
    </location>
</feature>
<dbReference type="Gene3D" id="3.30.420.150">
    <property type="entry name" value="Exopolyphosphatase. Domain 2"/>
    <property type="match status" value="1"/>
</dbReference>
<dbReference type="EMBL" id="JAAAUY010000512">
    <property type="protein sequence ID" value="KAF9329025.1"/>
    <property type="molecule type" value="Genomic_DNA"/>
</dbReference>
<keyword evidence="9" id="KW-1133">Transmembrane helix</keyword>
<evidence type="ECO:0000256" key="5">
    <source>
        <dbReference type="PIRSR" id="PIRSR600407-1"/>
    </source>
</evidence>
<evidence type="ECO:0000313" key="10">
    <source>
        <dbReference type="EMBL" id="KAF9329025.1"/>
    </source>
</evidence>
<sequence>MTLVADERERNESSVSSSNRFSFISSKETTYSTQDSSSYSPHSSPPSPPHQPTLFQQGHRSSSSSSSPHVAFSADSGSSRPGSSDLADPHHHKGPSKLVKRNSLRLAKRISSSSLLPSNYSNKKKPFSEQDPTKRNVGGFYHSTIRPSVMLWKESIMARKGYWIRNVAILVFGLSLFFFVMLPRHQPNLHNRTTTDPFSKAINWPSDITSDHCTVAHPGRPLIQYVLMIDAGSSGSRIHAYKFNFCQATAELESEMFEHVEPGLSSYDDHPEDAAKSLDKLLDKAIDTIPPFLHDKTPVAVKATAGLRMMGHDKSEQVLAAVRHRMETKYPFPIIDTDGVVVMDGSEEGVYAWVTVNYLLERFSSLKKKSTVAILDLGGASTQIVFEPSTIGGHSVAQGPNRYPMNFNGYEYTLFQNSYLGYGLFEARRQINDYVVAHPVDSQGIALTEGQYAHPCMPVGHIQAFTTKDDRKVELVGISDKGTECRGVVEAVFYKKKACNQGPCSFNGQYQPSLNHYDDDIYAFSFIFDRVAPFRLGSNTLAQEMTLQELEDLTDRVCIGDENEFSEFATIAEAAKELSKTPEMCMDLSYIYALMEYGYGIPKDRKVKLAKKLKNYETGWCLGASIAVLEMRDWFNNA</sequence>
<evidence type="ECO:0000256" key="3">
    <source>
        <dbReference type="ARBA" id="ARBA00037742"/>
    </source>
</evidence>
<evidence type="ECO:0000256" key="1">
    <source>
        <dbReference type="ARBA" id="ARBA00009283"/>
    </source>
</evidence>
<keyword evidence="11" id="KW-1185">Reference proteome</keyword>